<evidence type="ECO:0000313" key="3">
    <source>
        <dbReference type="Proteomes" id="UP000886998"/>
    </source>
</evidence>
<sequence>MMNCVMAHFFHTSVTQKFKISTSRAISSEKKKQREKKTGGGQLSKNPIFPPPKKPPFKVFHFSIQKFLTDVTINQVYILKLPIIPNDKGNVPVPETQTTLATLLRKRRTTKGLMEEKEKRKKERET</sequence>
<dbReference type="Proteomes" id="UP000886998">
    <property type="component" value="Unassembled WGS sequence"/>
</dbReference>
<comment type="caution">
    <text evidence="2">The sequence shown here is derived from an EMBL/GenBank/DDBJ whole genome shotgun (WGS) entry which is preliminary data.</text>
</comment>
<evidence type="ECO:0000256" key="1">
    <source>
        <dbReference type="SAM" id="MobiDB-lite"/>
    </source>
</evidence>
<reference evidence="2" key="1">
    <citation type="submission" date="2020-08" db="EMBL/GenBank/DDBJ databases">
        <title>Multicomponent nature underlies the extraordinary mechanical properties of spider dragline silk.</title>
        <authorList>
            <person name="Kono N."/>
            <person name="Nakamura H."/>
            <person name="Mori M."/>
            <person name="Yoshida Y."/>
            <person name="Ohtoshi R."/>
            <person name="Malay A.D."/>
            <person name="Moran D.A.P."/>
            <person name="Tomita M."/>
            <person name="Numata K."/>
            <person name="Arakawa K."/>
        </authorList>
    </citation>
    <scope>NUCLEOTIDE SEQUENCE</scope>
</reference>
<feature type="compositionally biased region" description="Basic and acidic residues" evidence="1">
    <location>
        <begin position="113"/>
        <end position="126"/>
    </location>
</feature>
<dbReference type="AlphaFoldDB" id="A0A8X6YBM8"/>
<gene>
    <name evidence="2" type="ORF">TNIN_482271</name>
</gene>
<proteinExistence type="predicted"/>
<name>A0A8X6YBM8_9ARAC</name>
<dbReference type="EMBL" id="BMAV01016808">
    <property type="protein sequence ID" value="GFY67890.1"/>
    <property type="molecule type" value="Genomic_DNA"/>
</dbReference>
<accession>A0A8X6YBM8</accession>
<feature type="compositionally biased region" description="Basic and acidic residues" evidence="1">
    <location>
        <begin position="27"/>
        <end position="38"/>
    </location>
</feature>
<feature type="region of interest" description="Disordered" evidence="1">
    <location>
        <begin position="24"/>
        <end position="51"/>
    </location>
</feature>
<protein>
    <submittedName>
        <fullName evidence="2">Uncharacterized protein</fullName>
    </submittedName>
</protein>
<keyword evidence="3" id="KW-1185">Reference proteome</keyword>
<evidence type="ECO:0000313" key="2">
    <source>
        <dbReference type="EMBL" id="GFY67890.1"/>
    </source>
</evidence>
<organism evidence="2 3">
    <name type="scientific">Trichonephila inaurata madagascariensis</name>
    <dbReference type="NCBI Taxonomy" id="2747483"/>
    <lineage>
        <taxon>Eukaryota</taxon>
        <taxon>Metazoa</taxon>
        <taxon>Ecdysozoa</taxon>
        <taxon>Arthropoda</taxon>
        <taxon>Chelicerata</taxon>
        <taxon>Arachnida</taxon>
        <taxon>Araneae</taxon>
        <taxon>Araneomorphae</taxon>
        <taxon>Entelegynae</taxon>
        <taxon>Araneoidea</taxon>
        <taxon>Nephilidae</taxon>
        <taxon>Trichonephila</taxon>
        <taxon>Trichonephila inaurata</taxon>
    </lineage>
</organism>
<feature type="region of interest" description="Disordered" evidence="1">
    <location>
        <begin position="106"/>
        <end position="126"/>
    </location>
</feature>